<accession>A0A6G1SMF6</accession>
<dbReference type="InterPro" id="IPR036317">
    <property type="entry name" value="Cullin_homology_sf"/>
</dbReference>
<dbReference type="AlphaFoldDB" id="A0A6G1SMF6"/>
<dbReference type="FunFam" id="1.20.1310.10:FF:000014">
    <property type="entry name" value="Cullin 5"/>
    <property type="match status" value="1"/>
</dbReference>
<dbReference type="SUPFAM" id="SSF74788">
    <property type="entry name" value="Cullin repeat-like"/>
    <property type="match status" value="1"/>
</dbReference>
<evidence type="ECO:0000256" key="6">
    <source>
        <dbReference type="ARBA" id="ARBA00040451"/>
    </source>
</evidence>
<comment type="pathway">
    <text evidence="1">Protein modification; protein ubiquitination.</text>
</comment>
<sequence>MLKINGQPDPSIIHSYDQHKPDILRVLRKLVIKDQVTNDEWQDLFHHVHMVCSWDSTGCQRLIRCIEREFYDGYISPLKHRLKSVDDGYQQLKEYVENWTDFTKHCIRLPMAFQQLDLATRDALLKGKFKSSSSFQLVQDNGKSAMKFKFYNNNLSQTPQQQKHERPLIPIDFKNKNQYSLVRCILVRQWADRILNPNIDRLSNSIKELIIKERCGFIIDATLITGFRQSLAYLEELRIIDYHQNHMAQFERMYVESIEVFYSSISDEYLKEYGVVRYITWALSKFEREEQKALQYLEANSASLKKVAEACNRALIKNFVEQILCASRNFIQTNQSDSLKLIFKFFSKIDGLVEKLLEELRRHFVSSGLACLTNLDSTQLGKPDLFVEKLLEVYCEFDGIVKVVFEDDIRACLMLEKALSLIINDPHVFMSYNNNSNSNIQDNENGSSTDVVAKSDPEARCAESLAHYCNILFRKSPLSRKLSNEDFTTRLDQLYMIIKLLKNKEAFIRFHKQHLVKRLIPDATINLDKEEEFVNRLKDVSGMPLDEINELLRMFKDLKTSELLATKFAKIFKPANAMESVNNNNTISNISSQISDRLSIQDGSGQLQSINVRVLNPSAWSKKFDKSLIALPDEIIMFMPIYESFYKDQYEGRELEWCHHLSNGVLSFKNSNGNKYDLEVTAPQLSILYAFNDQPYSLKTFNELRLLSNLSTNELRRTIWSLVSNPKLRVQLINCNPPMETQKDLNRGTNLYSINHNFVLIKNGKPQTKGRVSFIGKLQI</sequence>
<organism evidence="10">
    <name type="scientific">Aceria tosichella</name>
    <name type="common">wheat curl mite</name>
    <dbReference type="NCBI Taxonomy" id="561515"/>
    <lineage>
        <taxon>Eukaryota</taxon>
        <taxon>Metazoa</taxon>
        <taxon>Ecdysozoa</taxon>
        <taxon>Arthropoda</taxon>
        <taxon>Chelicerata</taxon>
        <taxon>Arachnida</taxon>
        <taxon>Acari</taxon>
        <taxon>Acariformes</taxon>
        <taxon>Trombidiformes</taxon>
        <taxon>Prostigmata</taxon>
        <taxon>Eupodina</taxon>
        <taxon>Eriophyoidea</taxon>
        <taxon>Eriophyidae</taxon>
        <taxon>Eriophyinae</taxon>
        <taxon>Aceriini</taxon>
        <taxon>Aceria</taxon>
    </lineage>
</organism>
<keyword evidence="4" id="KW-0833">Ubl conjugation pathway</keyword>
<dbReference type="InterPro" id="IPR001373">
    <property type="entry name" value="Cullin_N"/>
</dbReference>
<dbReference type="EMBL" id="GGYP01006945">
    <property type="protein sequence ID" value="MDE51716.1"/>
    <property type="molecule type" value="Transcribed_RNA"/>
</dbReference>
<dbReference type="Gene3D" id="3.30.230.130">
    <property type="entry name" value="Cullin, Chain C, Domain 2"/>
    <property type="match status" value="1"/>
</dbReference>
<dbReference type="SUPFAM" id="SSF75632">
    <property type="entry name" value="Cullin homology domain"/>
    <property type="match status" value="1"/>
</dbReference>
<dbReference type="Gene3D" id="1.20.1310.10">
    <property type="entry name" value="Cullin Repeats"/>
    <property type="match status" value="4"/>
</dbReference>
<evidence type="ECO:0000256" key="4">
    <source>
        <dbReference type="ARBA" id="ARBA00022786"/>
    </source>
</evidence>
<evidence type="ECO:0000256" key="7">
    <source>
        <dbReference type="PROSITE-ProRule" id="PRU00330"/>
    </source>
</evidence>
<keyword evidence="3" id="KW-1017">Isopeptide bond</keyword>
<name>A0A6G1SMF6_9ACAR</name>
<gene>
    <name evidence="10" type="primary">Cul5_0</name>
    <name evidence="10" type="ORF">g.11671</name>
</gene>
<dbReference type="Pfam" id="PF26557">
    <property type="entry name" value="Cullin_AB"/>
    <property type="match status" value="1"/>
</dbReference>
<evidence type="ECO:0000256" key="1">
    <source>
        <dbReference type="ARBA" id="ARBA00004906"/>
    </source>
</evidence>
<proteinExistence type="inferred from homology"/>
<feature type="domain" description="Cullin family profile" evidence="9">
    <location>
        <begin position="460"/>
        <end position="723"/>
    </location>
</feature>
<evidence type="ECO:0000256" key="8">
    <source>
        <dbReference type="RuleBase" id="RU003829"/>
    </source>
</evidence>
<keyword evidence="5" id="KW-0832">Ubl conjugation</keyword>
<comment type="similarity">
    <text evidence="2 7 8">Belongs to the cullin family.</text>
</comment>
<evidence type="ECO:0000259" key="9">
    <source>
        <dbReference type="PROSITE" id="PS50069"/>
    </source>
</evidence>
<dbReference type="Pfam" id="PF00888">
    <property type="entry name" value="Cullin"/>
    <property type="match status" value="1"/>
</dbReference>
<evidence type="ECO:0000313" key="10">
    <source>
        <dbReference type="EMBL" id="MDE51716.1"/>
    </source>
</evidence>
<dbReference type="GO" id="GO:0006511">
    <property type="term" value="P:ubiquitin-dependent protein catabolic process"/>
    <property type="evidence" value="ECO:0007669"/>
    <property type="project" value="InterPro"/>
</dbReference>
<dbReference type="InterPro" id="IPR045093">
    <property type="entry name" value="Cullin"/>
</dbReference>
<evidence type="ECO:0000256" key="3">
    <source>
        <dbReference type="ARBA" id="ARBA00022499"/>
    </source>
</evidence>
<dbReference type="InterPro" id="IPR016158">
    <property type="entry name" value="Cullin_homology"/>
</dbReference>
<dbReference type="PROSITE" id="PS50069">
    <property type="entry name" value="CULLIN_2"/>
    <property type="match status" value="1"/>
</dbReference>
<dbReference type="GO" id="GO:0031625">
    <property type="term" value="F:ubiquitin protein ligase binding"/>
    <property type="evidence" value="ECO:0007669"/>
    <property type="project" value="InterPro"/>
</dbReference>
<evidence type="ECO:0000256" key="5">
    <source>
        <dbReference type="ARBA" id="ARBA00022843"/>
    </source>
</evidence>
<dbReference type="SMART" id="SM00182">
    <property type="entry name" value="CULLIN"/>
    <property type="match status" value="1"/>
</dbReference>
<dbReference type="InterPro" id="IPR016159">
    <property type="entry name" value="Cullin_repeat-like_dom_sf"/>
</dbReference>
<protein>
    <recommendedName>
        <fullName evidence="6">Cullin-5</fullName>
    </recommendedName>
</protein>
<dbReference type="InterPro" id="IPR059120">
    <property type="entry name" value="Cullin-like_AB"/>
</dbReference>
<reference evidence="10" key="1">
    <citation type="submission" date="2018-10" db="EMBL/GenBank/DDBJ databases">
        <title>Transcriptome assembly of Aceria tosichella (Wheat curl mite) Type 2.</title>
        <authorList>
            <person name="Scully E.D."/>
            <person name="Geib S.M."/>
            <person name="Palmer N.A."/>
            <person name="Gupta A.K."/>
            <person name="Sarath G."/>
            <person name="Tatineni S."/>
        </authorList>
    </citation>
    <scope>NUCLEOTIDE SEQUENCE</scope>
    <source>
        <strain evidence="10">LincolnNE</strain>
    </source>
</reference>
<evidence type="ECO:0000256" key="2">
    <source>
        <dbReference type="ARBA" id="ARBA00006019"/>
    </source>
</evidence>
<dbReference type="PANTHER" id="PTHR11932">
    <property type="entry name" value="CULLIN"/>
    <property type="match status" value="1"/>
</dbReference>